<evidence type="ECO:0000259" key="5">
    <source>
        <dbReference type="PROSITE" id="PS50893"/>
    </source>
</evidence>
<keyword evidence="4" id="KW-0067">ATP-binding</keyword>
<comment type="similarity">
    <text evidence="1">Belongs to the ABC transporter superfamily.</text>
</comment>
<dbReference type="PANTHER" id="PTHR43335">
    <property type="entry name" value="ABC TRANSPORTER, ATP-BINDING PROTEIN"/>
    <property type="match status" value="1"/>
</dbReference>
<feature type="domain" description="ABC transporter" evidence="5">
    <location>
        <begin position="7"/>
        <end position="234"/>
    </location>
</feature>
<dbReference type="Proteomes" id="UP000030832">
    <property type="component" value="Unassembled WGS sequence"/>
</dbReference>
<dbReference type="InterPro" id="IPR003439">
    <property type="entry name" value="ABC_transporter-like_ATP-bd"/>
</dbReference>
<gene>
    <name evidence="6" type="ORF">LQ50_07400</name>
</gene>
<dbReference type="eggNOG" id="COG1131">
    <property type="taxonomic scope" value="Bacteria"/>
</dbReference>
<name>A0A0B0IDF6_9BACI</name>
<dbReference type="GO" id="GO:0005524">
    <property type="term" value="F:ATP binding"/>
    <property type="evidence" value="ECO:0007669"/>
    <property type="project" value="UniProtKB-KW"/>
</dbReference>
<dbReference type="STRING" id="333138.LQ50_07400"/>
<protein>
    <recommendedName>
        <fullName evidence="5">ABC transporter domain-containing protein</fullName>
    </recommendedName>
</protein>
<proteinExistence type="inferred from homology"/>
<keyword evidence="2" id="KW-0813">Transport</keyword>
<dbReference type="Gene3D" id="3.40.50.300">
    <property type="entry name" value="P-loop containing nucleotide triphosphate hydrolases"/>
    <property type="match status" value="1"/>
</dbReference>
<dbReference type="InterPro" id="IPR017871">
    <property type="entry name" value="ABC_transporter-like_CS"/>
</dbReference>
<organism evidence="6 7">
    <name type="scientific">Halalkalibacter okhensis</name>
    <dbReference type="NCBI Taxonomy" id="333138"/>
    <lineage>
        <taxon>Bacteria</taxon>
        <taxon>Bacillati</taxon>
        <taxon>Bacillota</taxon>
        <taxon>Bacilli</taxon>
        <taxon>Bacillales</taxon>
        <taxon>Bacillaceae</taxon>
        <taxon>Halalkalibacter</taxon>
    </lineage>
</organism>
<dbReference type="GO" id="GO:0016887">
    <property type="term" value="F:ATP hydrolysis activity"/>
    <property type="evidence" value="ECO:0007669"/>
    <property type="project" value="InterPro"/>
</dbReference>
<reference evidence="6 7" key="1">
    <citation type="submission" date="2014-09" db="EMBL/GenBank/DDBJ databases">
        <title>Genome sequencing and annotation of Bacillus Okhensis strain Kh10-101T.</title>
        <authorList>
            <person name="Prakash J.S."/>
        </authorList>
    </citation>
    <scope>NUCLEOTIDE SEQUENCE [LARGE SCALE GENOMIC DNA]</scope>
    <source>
        <strain evidence="7">Kh10-101T</strain>
    </source>
</reference>
<dbReference type="SUPFAM" id="SSF52540">
    <property type="entry name" value="P-loop containing nucleoside triphosphate hydrolases"/>
    <property type="match status" value="1"/>
</dbReference>
<evidence type="ECO:0000256" key="1">
    <source>
        <dbReference type="ARBA" id="ARBA00005417"/>
    </source>
</evidence>
<sequence length="306" mass="34092">MKRDAILEVTNVSKNIGGDCVVKDISFQLERGEIKGLLGPNGSGKTTILKMLVGLLRPTVGTIKIEGNDIHRNFEKAIGKVGAVIENPELYDYLSGYDNLQIFYRMAPDTPESRVEEVIDLLGMTDYIHDLVRTYSLGMLQRLGLAQAMLHRPAILLLDEPTNGLDPSGIQDLRKHLKMLANNGTAILISSHLLAEIEMICDSVLILDNGMLVSDCNLEELKSDSGTGDIYQFKVIEKDKLKEIITLLPQHDQILEIVSDGFLIHSSIYDVANVNRFLIEHQISVVGIEKKKISLEKAFLSRLQKQ</sequence>
<keyword evidence="7" id="KW-1185">Reference proteome</keyword>
<dbReference type="SMART" id="SM00382">
    <property type="entry name" value="AAA"/>
    <property type="match status" value="1"/>
</dbReference>
<accession>A0A0B0IDF6</accession>
<dbReference type="InterPro" id="IPR027417">
    <property type="entry name" value="P-loop_NTPase"/>
</dbReference>
<dbReference type="PANTHER" id="PTHR43335:SF4">
    <property type="entry name" value="ABC TRANSPORTER, ATP-BINDING PROTEIN"/>
    <property type="match status" value="1"/>
</dbReference>
<dbReference type="PROSITE" id="PS00211">
    <property type="entry name" value="ABC_TRANSPORTER_1"/>
    <property type="match status" value="1"/>
</dbReference>
<evidence type="ECO:0000256" key="4">
    <source>
        <dbReference type="ARBA" id="ARBA00022840"/>
    </source>
</evidence>
<comment type="caution">
    <text evidence="6">The sequence shown here is derived from an EMBL/GenBank/DDBJ whole genome shotgun (WGS) entry which is preliminary data.</text>
</comment>
<dbReference type="InterPro" id="IPR003593">
    <property type="entry name" value="AAA+_ATPase"/>
</dbReference>
<dbReference type="RefSeq" id="WP_034627531.1">
    <property type="nucleotide sequence ID" value="NZ_JRJU01000007.1"/>
</dbReference>
<dbReference type="PROSITE" id="PS50893">
    <property type="entry name" value="ABC_TRANSPORTER_2"/>
    <property type="match status" value="1"/>
</dbReference>
<dbReference type="Pfam" id="PF00005">
    <property type="entry name" value="ABC_tran"/>
    <property type="match status" value="1"/>
</dbReference>
<dbReference type="AlphaFoldDB" id="A0A0B0IDF6"/>
<evidence type="ECO:0000313" key="7">
    <source>
        <dbReference type="Proteomes" id="UP000030832"/>
    </source>
</evidence>
<dbReference type="OrthoDB" id="9804819at2"/>
<evidence type="ECO:0000256" key="2">
    <source>
        <dbReference type="ARBA" id="ARBA00022448"/>
    </source>
</evidence>
<evidence type="ECO:0000313" key="6">
    <source>
        <dbReference type="EMBL" id="KHF40628.1"/>
    </source>
</evidence>
<keyword evidence="3" id="KW-0547">Nucleotide-binding</keyword>
<evidence type="ECO:0000256" key="3">
    <source>
        <dbReference type="ARBA" id="ARBA00022741"/>
    </source>
</evidence>
<dbReference type="EMBL" id="JRJU01000007">
    <property type="protein sequence ID" value="KHF40628.1"/>
    <property type="molecule type" value="Genomic_DNA"/>
</dbReference>